<reference evidence="1 2" key="1">
    <citation type="submission" date="2019-07" db="EMBL/GenBank/DDBJ databases">
        <title>Whole genome shotgun sequence of Rhizobium naphthalenivorans NBRC 107585.</title>
        <authorList>
            <person name="Hosoyama A."/>
            <person name="Uohara A."/>
            <person name="Ohji S."/>
            <person name="Ichikawa N."/>
        </authorList>
    </citation>
    <scope>NUCLEOTIDE SEQUENCE [LARGE SCALE GENOMIC DNA]</scope>
    <source>
        <strain evidence="1 2">NBRC 107585</strain>
    </source>
</reference>
<name>A0A512HNE3_9HYPH</name>
<keyword evidence="2" id="KW-1185">Reference proteome</keyword>
<comment type="caution">
    <text evidence="1">The sequence shown here is derived from an EMBL/GenBank/DDBJ whole genome shotgun (WGS) entry which is preliminary data.</text>
</comment>
<protein>
    <submittedName>
        <fullName evidence="1">Uncharacterized protein</fullName>
    </submittedName>
</protein>
<accession>A0A512HNE3</accession>
<sequence length="54" mass="5503">MDVSDEDDVIARIDSIVHAAFEPGSASLQNGVAKVAPAPVYAAEPVDATSGKYG</sequence>
<organism evidence="1 2">
    <name type="scientific">Ciceribacter naphthalenivorans</name>
    <dbReference type="NCBI Taxonomy" id="1118451"/>
    <lineage>
        <taxon>Bacteria</taxon>
        <taxon>Pseudomonadati</taxon>
        <taxon>Pseudomonadota</taxon>
        <taxon>Alphaproteobacteria</taxon>
        <taxon>Hyphomicrobiales</taxon>
        <taxon>Rhizobiaceae</taxon>
        <taxon>Ciceribacter</taxon>
    </lineage>
</organism>
<evidence type="ECO:0000313" key="1">
    <source>
        <dbReference type="EMBL" id="GEO86949.1"/>
    </source>
</evidence>
<dbReference type="EMBL" id="BJZP01000027">
    <property type="protein sequence ID" value="GEO86949.1"/>
    <property type="molecule type" value="Genomic_DNA"/>
</dbReference>
<dbReference type="AlphaFoldDB" id="A0A512HNE3"/>
<evidence type="ECO:0000313" key="2">
    <source>
        <dbReference type="Proteomes" id="UP000321717"/>
    </source>
</evidence>
<gene>
    <name evidence="1" type="ORF">RNA01_38810</name>
</gene>
<proteinExistence type="predicted"/>
<dbReference type="Proteomes" id="UP000321717">
    <property type="component" value="Unassembled WGS sequence"/>
</dbReference>